<evidence type="ECO:0000313" key="1">
    <source>
        <dbReference type="EMBL" id="MCE7009589.1"/>
    </source>
</evidence>
<comment type="caution">
    <text evidence="1">The sequence shown here is derived from an EMBL/GenBank/DDBJ whole genome shotgun (WGS) entry which is preliminary data.</text>
</comment>
<dbReference type="RefSeq" id="WP_233731121.1">
    <property type="nucleotide sequence ID" value="NZ_JAJVCN010000004.1"/>
</dbReference>
<accession>A0ABS8ZP98</accession>
<protein>
    <submittedName>
        <fullName evidence="1">Uncharacterized protein</fullName>
    </submittedName>
</protein>
<keyword evidence="2" id="KW-1185">Reference proteome</keyword>
<name>A0ABS8ZP98_9PSEU</name>
<organism evidence="1 2">
    <name type="scientific">Kibdelosporangium philippinense</name>
    <dbReference type="NCBI Taxonomy" id="211113"/>
    <lineage>
        <taxon>Bacteria</taxon>
        <taxon>Bacillati</taxon>
        <taxon>Actinomycetota</taxon>
        <taxon>Actinomycetes</taxon>
        <taxon>Pseudonocardiales</taxon>
        <taxon>Pseudonocardiaceae</taxon>
        <taxon>Kibdelosporangium</taxon>
    </lineage>
</organism>
<reference evidence="1 2" key="1">
    <citation type="submission" date="2021-12" db="EMBL/GenBank/DDBJ databases">
        <title>Genome sequence of Kibdelosporangium philippinense ATCC 49844.</title>
        <authorList>
            <person name="Fedorov E.A."/>
            <person name="Omeragic M."/>
            <person name="Shalygina K.F."/>
            <person name="Maclea K.S."/>
        </authorList>
    </citation>
    <scope>NUCLEOTIDE SEQUENCE [LARGE SCALE GENOMIC DNA]</scope>
    <source>
        <strain evidence="1 2">ATCC 49844</strain>
    </source>
</reference>
<dbReference type="Proteomes" id="UP001521150">
    <property type="component" value="Unassembled WGS sequence"/>
</dbReference>
<evidence type="ECO:0000313" key="2">
    <source>
        <dbReference type="Proteomes" id="UP001521150"/>
    </source>
</evidence>
<dbReference type="EMBL" id="JAJVCN010000004">
    <property type="protein sequence ID" value="MCE7009589.1"/>
    <property type="molecule type" value="Genomic_DNA"/>
</dbReference>
<proteinExistence type="predicted"/>
<gene>
    <name evidence="1" type="ORF">LWC34_43290</name>
</gene>
<sequence>MLSRGPSATLLRVEDAANKDVIVRLTADEALVLSDWLYRLGEEGGIDDDAIWRVVGTLETSVAAIFGRDYYAQLADARLRILKAPRKTVVGWLKLENLKGFLIVLSNIVSYRFDDFDWGAFEAGLEPAADDEWFTYPLVGNVTLEVAISRDIEEDHVTIRVDVPPGAERLIGQIETAWMIFTHFTVSPDVMYFQACSLTCH</sequence>